<keyword evidence="2" id="KW-1185">Reference proteome</keyword>
<dbReference type="Proteomes" id="UP001060215">
    <property type="component" value="Chromosome 5"/>
</dbReference>
<accession>A0ACC0HF28</accession>
<evidence type="ECO:0000313" key="1">
    <source>
        <dbReference type="EMBL" id="KAI8011584.1"/>
    </source>
</evidence>
<comment type="caution">
    <text evidence="1">The sequence shown here is derived from an EMBL/GenBank/DDBJ whole genome shotgun (WGS) entry which is preliminary data.</text>
</comment>
<evidence type="ECO:0000313" key="2">
    <source>
        <dbReference type="Proteomes" id="UP001060215"/>
    </source>
</evidence>
<sequence length="301" mass="32640">MGIAITVTSMPHPNMPSIELSTSMPPPHPSMGLSPHGPSTTMHTPQTSPPKCTNYTSHFAPEAVGCCCWLGSRHEDCVIIISSKDSDNTISDVENALRRIASLILKDDDGNLEALKVGAGHVAAITIRLLIAGSQAGGFIGISGQNIEKPGISSGATITVLAQSQLPLCASAHESDRVVQLSGDVSAVMKALEEIGTHLRENPPKQVVQLNPTYNLAFNRPPQQYVDPTSGQPILQLIRKRAMIEGLVRQLLVGYLGQYIKDIQKEQLRISLWNEEVLLENVELIPEAFDYLQLPFALKQD</sequence>
<name>A0ACC0HF28_9ERIC</name>
<protein>
    <submittedName>
        <fullName evidence="1">RNA-binding KH domain-containing protein PEPPER</fullName>
    </submittedName>
</protein>
<proteinExistence type="predicted"/>
<dbReference type="EMBL" id="CM045762">
    <property type="protein sequence ID" value="KAI8011584.1"/>
    <property type="molecule type" value="Genomic_DNA"/>
</dbReference>
<reference evidence="1 2" key="1">
    <citation type="journal article" date="2022" name="Plant J.">
        <title>Chromosome-level genome of Camellia lanceoleosa provides a valuable resource for understanding genome evolution and self-incompatibility.</title>
        <authorList>
            <person name="Gong W."/>
            <person name="Xiao S."/>
            <person name="Wang L."/>
            <person name="Liao Z."/>
            <person name="Chang Y."/>
            <person name="Mo W."/>
            <person name="Hu G."/>
            <person name="Li W."/>
            <person name="Zhao G."/>
            <person name="Zhu H."/>
            <person name="Hu X."/>
            <person name="Ji K."/>
            <person name="Xiang X."/>
            <person name="Song Q."/>
            <person name="Yuan D."/>
            <person name="Jin S."/>
            <person name="Zhang L."/>
        </authorList>
    </citation>
    <scope>NUCLEOTIDE SEQUENCE [LARGE SCALE GENOMIC DNA]</scope>
    <source>
        <strain evidence="1">SQ_2022a</strain>
    </source>
</reference>
<organism evidence="1 2">
    <name type="scientific">Camellia lanceoleosa</name>
    <dbReference type="NCBI Taxonomy" id="1840588"/>
    <lineage>
        <taxon>Eukaryota</taxon>
        <taxon>Viridiplantae</taxon>
        <taxon>Streptophyta</taxon>
        <taxon>Embryophyta</taxon>
        <taxon>Tracheophyta</taxon>
        <taxon>Spermatophyta</taxon>
        <taxon>Magnoliopsida</taxon>
        <taxon>eudicotyledons</taxon>
        <taxon>Gunneridae</taxon>
        <taxon>Pentapetalae</taxon>
        <taxon>asterids</taxon>
        <taxon>Ericales</taxon>
        <taxon>Theaceae</taxon>
        <taxon>Camellia</taxon>
    </lineage>
</organism>
<gene>
    <name evidence="1" type="ORF">LOK49_LG06G01903</name>
</gene>